<keyword evidence="1" id="KW-0812">Transmembrane</keyword>
<evidence type="ECO:0000256" key="1">
    <source>
        <dbReference type="SAM" id="Phobius"/>
    </source>
</evidence>
<feature type="transmembrane region" description="Helical" evidence="1">
    <location>
        <begin position="34"/>
        <end position="53"/>
    </location>
</feature>
<dbReference type="AlphaFoldDB" id="A0A644V2C1"/>
<keyword evidence="1" id="KW-1133">Transmembrane helix</keyword>
<comment type="caution">
    <text evidence="3">The sequence shown here is derived from an EMBL/GenBank/DDBJ whole genome shotgun (WGS) entry which is preliminary data.</text>
</comment>
<dbReference type="Gene3D" id="1.10.3730.20">
    <property type="match status" value="1"/>
</dbReference>
<accession>A0A644V2C1</accession>
<feature type="transmembrane region" description="Helical" evidence="1">
    <location>
        <begin position="126"/>
        <end position="144"/>
    </location>
</feature>
<dbReference type="EMBL" id="VSSQ01000206">
    <property type="protein sequence ID" value="MPL85486.1"/>
    <property type="molecule type" value="Genomic_DNA"/>
</dbReference>
<dbReference type="InterPro" id="IPR000620">
    <property type="entry name" value="EamA_dom"/>
</dbReference>
<organism evidence="3">
    <name type="scientific">bioreactor metagenome</name>
    <dbReference type="NCBI Taxonomy" id="1076179"/>
    <lineage>
        <taxon>unclassified sequences</taxon>
        <taxon>metagenomes</taxon>
        <taxon>ecological metagenomes</taxon>
    </lineage>
</organism>
<name>A0A644V2C1_9ZZZZ</name>
<evidence type="ECO:0000313" key="3">
    <source>
        <dbReference type="EMBL" id="MPL85486.1"/>
    </source>
</evidence>
<feature type="transmembrane region" description="Helical" evidence="1">
    <location>
        <begin position="262"/>
        <end position="280"/>
    </location>
</feature>
<dbReference type="GO" id="GO:0016020">
    <property type="term" value="C:membrane"/>
    <property type="evidence" value="ECO:0007669"/>
    <property type="project" value="InterPro"/>
</dbReference>
<dbReference type="Pfam" id="PF00892">
    <property type="entry name" value="EamA"/>
    <property type="match status" value="2"/>
</dbReference>
<protein>
    <recommendedName>
        <fullName evidence="2">EamA domain-containing protein</fullName>
    </recommendedName>
</protein>
<feature type="transmembrane region" description="Helical" evidence="1">
    <location>
        <begin position="232"/>
        <end position="250"/>
    </location>
</feature>
<dbReference type="SUPFAM" id="SSF103481">
    <property type="entry name" value="Multidrug resistance efflux transporter EmrE"/>
    <property type="match status" value="2"/>
</dbReference>
<feature type="transmembrane region" description="Helical" evidence="1">
    <location>
        <begin position="150"/>
        <end position="171"/>
    </location>
</feature>
<feature type="domain" description="EamA" evidence="2">
    <location>
        <begin position="8"/>
        <end position="140"/>
    </location>
</feature>
<reference evidence="3" key="1">
    <citation type="submission" date="2019-08" db="EMBL/GenBank/DDBJ databases">
        <authorList>
            <person name="Kucharzyk K."/>
            <person name="Murdoch R.W."/>
            <person name="Higgins S."/>
            <person name="Loffler F."/>
        </authorList>
    </citation>
    <scope>NUCLEOTIDE SEQUENCE</scope>
</reference>
<dbReference type="InterPro" id="IPR037185">
    <property type="entry name" value="EmrE-like"/>
</dbReference>
<feature type="transmembrane region" description="Helical" evidence="1">
    <location>
        <begin position="178"/>
        <end position="196"/>
    </location>
</feature>
<dbReference type="PANTHER" id="PTHR22911:SF135">
    <property type="entry name" value="BLR4310 PROTEIN"/>
    <property type="match status" value="1"/>
</dbReference>
<keyword evidence="1" id="KW-0472">Membrane</keyword>
<gene>
    <name evidence="3" type="ORF">SDC9_31455</name>
</gene>
<feature type="domain" description="EamA" evidence="2">
    <location>
        <begin position="149"/>
        <end position="278"/>
    </location>
</feature>
<feature type="transmembrane region" description="Helical" evidence="1">
    <location>
        <begin position="99"/>
        <end position="117"/>
    </location>
</feature>
<evidence type="ECO:0000259" key="2">
    <source>
        <dbReference type="Pfam" id="PF00892"/>
    </source>
</evidence>
<sequence length="312" mass="32897">MIDRTTQGVALGFASFALFSLSDASVKLIAGAIPPIQSAFIGALFGMLVLPFLLRSGGRLSDAVRTVNRPLWLVRFFAYPAGVIGSVTAFTHLSMSEAMVLMFLQPAFVTIMSIFFLKERVGLQRWLAILIGFAGVLIVLRPGFRELSIGHLGAIMAGLGGAISIVVFRALGDREKKVSLVGAGLLGAVVICGALSLRDFTVPDLKQLLFLAGYGLLAALANILTTKASTMAPATLVGATQYGQMVWAIILDDLLFAVRPDGPMLIGSLFILGSGVLTIVRERKRGHPWSTPIGGERAAAAILAQSAAKGSD</sequence>
<dbReference type="PANTHER" id="PTHR22911">
    <property type="entry name" value="ACYL-MALONYL CONDENSING ENZYME-RELATED"/>
    <property type="match status" value="1"/>
</dbReference>
<feature type="transmembrane region" description="Helical" evidence="1">
    <location>
        <begin position="73"/>
        <end position="93"/>
    </location>
</feature>
<proteinExistence type="predicted"/>
<feature type="transmembrane region" description="Helical" evidence="1">
    <location>
        <begin position="208"/>
        <end position="225"/>
    </location>
</feature>